<proteinExistence type="predicted"/>
<evidence type="ECO:0000313" key="2">
    <source>
        <dbReference type="Proteomes" id="UP000824151"/>
    </source>
</evidence>
<evidence type="ECO:0000313" key="1">
    <source>
        <dbReference type="EMBL" id="HIW99888.1"/>
    </source>
</evidence>
<organism evidence="1 2">
    <name type="scientific">Candidatus Nesterenkonia stercoripullorum</name>
    <dbReference type="NCBI Taxonomy" id="2838701"/>
    <lineage>
        <taxon>Bacteria</taxon>
        <taxon>Bacillati</taxon>
        <taxon>Actinomycetota</taxon>
        <taxon>Actinomycetes</taxon>
        <taxon>Micrococcales</taxon>
        <taxon>Micrococcaceae</taxon>
        <taxon>Nesterenkonia</taxon>
    </lineage>
</organism>
<dbReference type="AlphaFoldDB" id="A0A9D2A736"/>
<name>A0A9D2A736_9MICC</name>
<dbReference type="Proteomes" id="UP000824151">
    <property type="component" value="Unassembled WGS sequence"/>
</dbReference>
<sequence length="102" mass="11063">MDSPSTVLVLGHTLSESAHERRRARQFLAKLVNGIRAHVRNASIDGVTVNGLELPPSASRGLVARRLVRFLAGPALAADNNVISYENIENRSITMALTAFEL</sequence>
<gene>
    <name evidence="1" type="ORF">H9871_07060</name>
</gene>
<accession>A0A9D2A736</accession>
<comment type="caution">
    <text evidence="1">The sequence shown here is derived from an EMBL/GenBank/DDBJ whole genome shotgun (WGS) entry which is preliminary data.</text>
</comment>
<protein>
    <submittedName>
        <fullName evidence="1">Uncharacterized protein</fullName>
    </submittedName>
</protein>
<reference evidence="1" key="2">
    <citation type="submission" date="2021-04" db="EMBL/GenBank/DDBJ databases">
        <authorList>
            <person name="Gilroy R."/>
        </authorList>
    </citation>
    <scope>NUCLEOTIDE SEQUENCE</scope>
    <source>
        <strain evidence="1">ChiHejej3B27-3195</strain>
    </source>
</reference>
<reference evidence="1" key="1">
    <citation type="journal article" date="2021" name="PeerJ">
        <title>Extensive microbial diversity within the chicken gut microbiome revealed by metagenomics and culture.</title>
        <authorList>
            <person name="Gilroy R."/>
            <person name="Ravi A."/>
            <person name="Getino M."/>
            <person name="Pursley I."/>
            <person name="Horton D.L."/>
            <person name="Alikhan N.F."/>
            <person name="Baker D."/>
            <person name="Gharbi K."/>
            <person name="Hall N."/>
            <person name="Watson M."/>
            <person name="Adriaenssens E.M."/>
            <person name="Foster-Nyarko E."/>
            <person name="Jarju S."/>
            <person name="Secka A."/>
            <person name="Antonio M."/>
            <person name="Oren A."/>
            <person name="Chaudhuri R.R."/>
            <person name="La Ragione R."/>
            <person name="Hildebrand F."/>
            <person name="Pallen M.J."/>
        </authorList>
    </citation>
    <scope>NUCLEOTIDE SEQUENCE</scope>
    <source>
        <strain evidence="1">ChiHejej3B27-3195</strain>
    </source>
</reference>
<dbReference type="EMBL" id="DXGD01000262">
    <property type="protein sequence ID" value="HIW99888.1"/>
    <property type="molecule type" value="Genomic_DNA"/>
</dbReference>